<evidence type="ECO:0000313" key="4">
    <source>
        <dbReference type="EMBL" id="AUB83513.1"/>
    </source>
</evidence>
<dbReference type="Gene3D" id="3.90.1580.10">
    <property type="entry name" value="paralog of FGE (formylglycine-generating enzyme)"/>
    <property type="match status" value="1"/>
</dbReference>
<feature type="compositionally biased region" description="Gly residues" evidence="1">
    <location>
        <begin position="322"/>
        <end position="332"/>
    </location>
</feature>
<dbReference type="RefSeq" id="WP_100921199.1">
    <property type="nucleotide sequence ID" value="NZ_CP020370.1"/>
</dbReference>
<dbReference type="InterPro" id="IPR016187">
    <property type="entry name" value="CTDL_fold"/>
</dbReference>
<evidence type="ECO:0000256" key="1">
    <source>
        <dbReference type="SAM" id="MobiDB-lite"/>
    </source>
</evidence>
<feature type="region of interest" description="Disordered" evidence="1">
    <location>
        <begin position="315"/>
        <end position="349"/>
    </location>
</feature>
<evidence type="ECO:0000256" key="2">
    <source>
        <dbReference type="SAM" id="Phobius"/>
    </source>
</evidence>
<keyword evidence="2" id="KW-0812">Transmembrane</keyword>
<gene>
    <name evidence="4" type="ORF">THSYN_22890</name>
</gene>
<dbReference type="PANTHER" id="PTHR23150:SF19">
    <property type="entry name" value="FORMYLGLYCINE-GENERATING ENZYME"/>
    <property type="match status" value="1"/>
</dbReference>
<keyword evidence="5" id="KW-1185">Reference proteome</keyword>
<dbReference type="InterPro" id="IPR042095">
    <property type="entry name" value="SUMF_sf"/>
</dbReference>
<reference evidence="4 5" key="1">
    <citation type="submission" date="2017-03" db="EMBL/GenBank/DDBJ databases">
        <title>Complete genome sequence of Candidatus 'Thiodictyon syntrophicum' sp. nov. strain Cad16T, a photolithoautotroph purple sulfur bacterium isolated from an alpine meromictic lake.</title>
        <authorList>
            <person name="Luedin S.M."/>
            <person name="Pothier J.F."/>
            <person name="Danza F."/>
            <person name="Storelli N."/>
            <person name="Wittwer M."/>
            <person name="Tonolla M."/>
        </authorList>
    </citation>
    <scope>NUCLEOTIDE SEQUENCE [LARGE SCALE GENOMIC DNA]</scope>
    <source>
        <strain evidence="4 5">Cad16T</strain>
    </source>
</reference>
<feature type="compositionally biased region" description="Basic and acidic residues" evidence="1">
    <location>
        <begin position="333"/>
        <end position="346"/>
    </location>
</feature>
<keyword evidence="2" id="KW-0472">Membrane</keyword>
<proteinExistence type="predicted"/>
<sequence>MPTIARRQSIRAAARRLAGRAFPRRGARPVPWPGAVLARLDRLPWPLLVTLGLVPAAALGWFALRSPAATALLLLLLPVADRHRVRLVWPGERAGADLAPPPPRPPVLPPVVSAPCPVHDPLIEMVQLPGGSFRMGSDEARDPQAYDDECPSREVRVSPFAMARTPITRGLYRSLVKDAPSWWRRDKDDDALPANYVSWDDALRCCNALSERSGLKPCYRQTAAGWDCDWAADGYRLPTEAEWEYACRAGTGTPWFWGADGKDAGHYAWFGTDWLTGSVHRVAQKLANPWGLHDMSGNCWEWCWDWYASPYDPSATEDPRGPAGGQSRGLRGGHFDKVPRSPRSADRVGIAPEVRHKLIGFRCVRGSGRQPLP</sequence>
<protein>
    <recommendedName>
        <fullName evidence="3">Sulfatase-modifying factor enzyme-like domain-containing protein</fullName>
    </recommendedName>
</protein>
<feature type="domain" description="Sulfatase-modifying factor enzyme-like" evidence="3">
    <location>
        <begin position="124"/>
        <end position="365"/>
    </location>
</feature>
<dbReference type="Pfam" id="PF03781">
    <property type="entry name" value="FGE-sulfatase"/>
    <property type="match status" value="1"/>
</dbReference>
<dbReference type="OrthoDB" id="9768004at2"/>
<dbReference type="InterPro" id="IPR051043">
    <property type="entry name" value="Sulfatase_Mod_Factor_Kinase"/>
</dbReference>
<dbReference type="SUPFAM" id="SSF56436">
    <property type="entry name" value="C-type lectin-like"/>
    <property type="match status" value="1"/>
</dbReference>
<dbReference type="GO" id="GO:0120147">
    <property type="term" value="F:formylglycine-generating oxidase activity"/>
    <property type="evidence" value="ECO:0007669"/>
    <property type="project" value="TreeGrafter"/>
</dbReference>
<dbReference type="InterPro" id="IPR005532">
    <property type="entry name" value="SUMF_dom"/>
</dbReference>
<dbReference type="PANTHER" id="PTHR23150">
    <property type="entry name" value="SULFATASE MODIFYING FACTOR 1, 2"/>
    <property type="match status" value="1"/>
</dbReference>
<evidence type="ECO:0000313" key="5">
    <source>
        <dbReference type="Proteomes" id="UP000232638"/>
    </source>
</evidence>
<dbReference type="AlphaFoldDB" id="A0A2K8UD54"/>
<organism evidence="4 5">
    <name type="scientific">Candidatus Thiodictyon syntrophicum</name>
    <dbReference type="NCBI Taxonomy" id="1166950"/>
    <lineage>
        <taxon>Bacteria</taxon>
        <taxon>Pseudomonadati</taxon>
        <taxon>Pseudomonadota</taxon>
        <taxon>Gammaproteobacteria</taxon>
        <taxon>Chromatiales</taxon>
        <taxon>Chromatiaceae</taxon>
        <taxon>Thiodictyon</taxon>
    </lineage>
</organism>
<feature type="transmembrane region" description="Helical" evidence="2">
    <location>
        <begin position="47"/>
        <end position="77"/>
    </location>
</feature>
<accession>A0A2K8UD54</accession>
<dbReference type="Proteomes" id="UP000232638">
    <property type="component" value="Chromosome"/>
</dbReference>
<dbReference type="EMBL" id="CP020370">
    <property type="protein sequence ID" value="AUB83513.1"/>
    <property type="molecule type" value="Genomic_DNA"/>
</dbReference>
<evidence type="ECO:0000259" key="3">
    <source>
        <dbReference type="Pfam" id="PF03781"/>
    </source>
</evidence>
<dbReference type="KEGG" id="tsy:THSYN_22890"/>
<keyword evidence="2" id="KW-1133">Transmembrane helix</keyword>
<name>A0A2K8UD54_9GAMM</name>